<proteinExistence type="inferred from homology"/>
<dbReference type="Gene3D" id="3.50.50.60">
    <property type="entry name" value="FAD/NAD(P)-binding domain"/>
    <property type="match status" value="2"/>
</dbReference>
<dbReference type="PRINTS" id="PR00411">
    <property type="entry name" value="PNDRDTASEI"/>
</dbReference>
<reference evidence="9" key="1">
    <citation type="journal article" date="2008" name="Genome Res.">
        <title>The genome of Pelotomaculum thermopropionicum reveals niche-associated evolution in anaerobic microbiota.</title>
        <authorList>
            <person name="Kosaka T."/>
            <person name="Kato S."/>
            <person name="Shimoyama T."/>
            <person name="Ishii S."/>
            <person name="Abe T."/>
            <person name="Watanabe K."/>
        </authorList>
    </citation>
    <scope>NUCLEOTIDE SEQUENCE [LARGE SCALE GENOMIC DNA]</scope>
    <source>
        <strain evidence="9">DSM 13744 / JCM 10971 / SI</strain>
    </source>
</reference>
<keyword evidence="4" id="KW-0274">FAD</keyword>
<dbReference type="PANTHER" id="PTHR43429:SF1">
    <property type="entry name" value="NAD(P)H SULFUR OXIDOREDUCTASE (COA-DEPENDENT)"/>
    <property type="match status" value="1"/>
</dbReference>
<dbReference type="eggNOG" id="COG0446">
    <property type="taxonomic scope" value="Bacteria"/>
</dbReference>
<comment type="similarity">
    <text evidence="2">Belongs to the class-III pyridine nucleotide-disulfide oxidoreductase family.</text>
</comment>
<dbReference type="Gene3D" id="3.40.250.10">
    <property type="entry name" value="Rhodanese-like domain"/>
    <property type="match status" value="1"/>
</dbReference>
<dbReference type="GO" id="GO:0016491">
    <property type="term" value="F:oxidoreductase activity"/>
    <property type="evidence" value="ECO:0007669"/>
    <property type="project" value="UniProtKB-KW"/>
</dbReference>
<dbReference type="CDD" id="cd00158">
    <property type="entry name" value="RHOD"/>
    <property type="match status" value="1"/>
</dbReference>
<dbReference type="SUPFAM" id="SSF51905">
    <property type="entry name" value="FAD/NAD(P)-binding domain"/>
    <property type="match status" value="2"/>
</dbReference>
<dbReference type="AlphaFoldDB" id="A5D1H2"/>
<dbReference type="STRING" id="370438.PTH_1734"/>
<gene>
    <name evidence="8" type="ordered locus">PTH_1734</name>
</gene>
<dbReference type="EMBL" id="AP009389">
    <property type="protein sequence ID" value="BAF59915.1"/>
    <property type="molecule type" value="Genomic_DNA"/>
</dbReference>
<evidence type="ECO:0000256" key="1">
    <source>
        <dbReference type="ARBA" id="ARBA00001974"/>
    </source>
</evidence>
<dbReference type="InterPro" id="IPR001763">
    <property type="entry name" value="Rhodanese-like_dom"/>
</dbReference>
<dbReference type="InterPro" id="IPR036188">
    <property type="entry name" value="FAD/NAD-bd_sf"/>
</dbReference>
<dbReference type="Pfam" id="PF07992">
    <property type="entry name" value="Pyr_redox_2"/>
    <property type="match status" value="1"/>
</dbReference>
<keyword evidence="5" id="KW-0560">Oxidoreductase</keyword>
<sequence>MLQGYKQPGQTDCCLIDEEFRGVKKLSSGTVLVIGGVAAGTKAAAKARRENPGLKIVVITKDRHVSYAGCGLPYYIGGIVQEEKELLVRQPEDFLLDHDIEIITGQEAVRIIPGEKAVMVKDLTTGELQKFFYDKLVLATGASPFIPSIKGKELANIFTVRAISDAAAVKRLLAGRNIQDAVVIGGGMIGLEVAENLSRLGVKTTLIELSPQILPSYDLDVALYVQNYLREKGLSILTGTAVTGFEDNGRGEVGAVLTGAGPVKADLAVLSIGVRPNVDLARECGIQLGPTGAIAVNKMMETSIKDIYAAGDCAENINLITGRPVWYPMGSTANKTGRVTGINVSAKENKDSLEGVLGTSIIKLFELNVAKTGLTEREAGKLGYDPETVLVPVPDRAHYYPGNRLIITKLVADRKSRRLLGGQIYGEGAVDKPVDILATAITLEASVDQLAKLDLAYAPPFSPAMSSTIVAANVMINKLAGKFKGTSPLSLKEKLAAGAVLVDVRTAEEYFVRAIPGSINIPLRELALHAGSLDKNKEIILACKVGLRSYTAFLKLKSFGFNNLSILEGGITAYPFETE</sequence>
<keyword evidence="9" id="KW-1185">Reference proteome</keyword>
<protein>
    <submittedName>
        <fullName evidence="8">Uncharacterized NAD(FAD)-dependent dehydrogenases</fullName>
    </submittedName>
</protein>
<evidence type="ECO:0000256" key="4">
    <source>
        <dbReference type="ARBA" id="ARBA00022827"/>
    </source>
</evidence>
<keyword evidence="6" id="KW-0676">Redox-active center</keyword>
<dbReference type="PANTHER" id="PTHR43429">
    <property type="entry name" value="PYRIDINE NUCLEOTIDE-DISULFIDE OXIDOREDUCTASE DOMAIN-CONTAINING"/>
    <property type="match status" value="1"/>
</dbReference>
<feature type="domain" description="Rhodanese" evidence="7">
    <location>
        <begin position="495"/>
        <end position="578"/>
    </location>
</feature>
<evidence type="ECO:0000256" key="3">
    <source>
        <dbReference type="ARBA" id="ARBA00022630"/>
    </source>
</evidence>
<dbReference type="InterPro" id="IPR016156">
    <property type="entry name" value="FAD/NAD-linked_Rdtase_dimer_sf"/>
</dbReference>
<evidence type="ECO:0000313" key="9">
    <source>
        <dbReference type="Proteomes" id="UP000006556"/>
    </source>
</evidence>
<organism evidence="8 9">
    <name type="scientific">Pelotomaculum thermopropionicum (strain DSM 13744 / JCM 10971 / SI)</name>
    <dbReference type="NCBI Taxonomy" id="370438"/>
    <lineage>
        <taxon>Bacteria</taxon>
        <taxon>Bacillati</taxon>
        <taxon>Bacillota</taxon>
        <taxon>Clostridia</taxon>
        <taxon>Eubacteriales</taxon>
        <taxon>Desulfotomaculaceae</taxon>
        <taxon>Pelotomaculum</taxon>
    </lineage>
</organism>
<evidence type="ECO:0000256" key="5">
    <source>
        <dbReference type="ARBA" id="ARBA00023002"/>
    </source>
</evidence>
<dbReference type="PRINTS" id="PR00368">
    <property type="entry name" value="FADPNR"/>
</dbReference>
<evidence type="ECO:0000256" key="6">
    <source>
        <dbReference type="ARBA" id="ARBA00023284"/>
    </source>
</evidence>
<dbReference type="InterPro" id="IPR004099">
    <property type="entry name" value="Pyr_nucl-diS_OxRdtase_dimer"/>
</dbReference>
<accession>A5D1H2</accession>
<evidence type="ECO:0000256" key="2">
    <source>
        <dbReference type="ARBA" id="ARBA00009130"/>
    </source>
</evidence>
<dbReference type="Pfam" id="PF00581">
    <property type="entry name" value="Rhodanese"/>
    <property type="match status" value="1"/>
</dbReference>
<dbReference type="PROSITE" id="PS50206">
    <property type="entry name" value="RHODANESE_3"/>
    <property type="match status" value="1"/>
</dbReference>
<evidence type="ECO:0000313" key="8">
    <source>
        <dbReference type="EMBL" id="BAF59915.1"/>
    </source>
</evidence>
<dbReference type="InterPro" id="IPR050260">
    <property type="entry name" value="FAD-bd_OxRdtase"/>
</dbReference>
<dbReference type="InterPro" id="IPR023753">
    <property type="entry name" value="FAD/NAD-binding_dom"/>
</dbReference>
<comment type="cofactor">
    <cofactor evidence="1">
        <name>FAD</name>
        <dbReference type="ChEBI" id="CHEBI:57692"/>
    </cofactor>
</comment>
<dbReference type="InterPro" id="IPR036873">
    <property type="entry name" value="Rhodanese-like_dom_sf"/>
</dbReference>
<dbReference type="Pfam" id="PF02852">
    <property type="entry name" value="Pyr_redox_dim"/>
    <property type="match status" value="1"/>
</dbReference>
<dbReference type="SUPFAM" id="SSF52821">
    <property type="entry name" value="Rhodanese/Cell cycle control phosphatase"/>
    <property type="match status" value="1"/>
</dbReference>
<dbReference type="SMART" id="SM00450">
    <property type="entry name" value="RHOD"/>
    <property type="match status" value="1"/>
</dbReference>
<dbReference type="eggNOG" id="COG0607">
    <property type="taxonomic scope" value="Bacteria"/>
</dbReference>
<evidence type="ECO:0000259" key="7">
    <source>
        <dbReference type="PROSITE" id="PS50206"/>
    </source>
</evidence>
<dbReference type="Proteomes" id="UP000006556">
    <property type="component" value="Chromosome"/>
</dbReference>
<name>A5D1H2_PELTS</name>
<dbReference type="SUPFAM" id="SSF55424">
    <property type="entry name" value="FAD/NAD-linked reductases, dimerisation (C-terminal) domain"/>
    <property type="match status" value="1"/>
</dbReference>
<keyword evidence="3" id="KW-0285">Flavoprotein</keyword>
<dbReference type="HOGENOM" id="CLU_003291_1_2_9"/>
<dbReference type="KEGG" id="pth:PTH_1734"/>